<dbReference type="InterPro" id="IPR011051">
    <property type="entry name" value="RmlC_Cupin_sf"/>
</dbReference>
<sequence>MLIHADFSKIAVIKPEDYCWIHSPHGEVKRVMFDRIGTEQARATSLVKFDKNSRFPAHQHPLGEEVLVLSGIFTENDTNDFPAGWYLRNPHNSHHQVSSKDGALIFVKLMQMSKNETQETRINTNDPANWTLIDRKVICPLFESEFEYTYLERLNPDQIFTNISDQGIEIFIVSGQLQQSNQIYPTGSWIRLPPKRHADFQVCERNTTLYVKTKHLLHAQQIWNIKND</sequence>
<feature type="domain" description="ChrR-like cupin" evidence="1">
    <location>
        <begin position="11"/>
        <end position="112"/>
    </location>
</feature>
<organism evidence="2 3">
    <name type="scientific">Acinetobacter tandoii</name>
    <dbReference type="NCBI Taxonomy" id="202954"/>
    <lineage>
        <taxon>Bacteria</taxon>
        <taxon>Pseudomonadati</taxon>
        <taxon>Pseudomonadota</taxon>
        <taxon>Gammaproteobacteria</taxon>
        <taxon>Moraxellales</taxon>
        <taxon>Moraxellaceae</taxon>
        <taxon>Acinetobacter</taxon>
    </lineage>
</organism>
<protein>
    <submittedName>
        <fullName evidence="2">Anti-sigma factor</fullName>
    </submittedName>
</protein>
<reference evidence="2 3" key="1">
    <citation type="submission" date="2019-09" db="EMBL/GenBank/DDBJ databases">
        <title>Draft genome sequence of Acinetobacter tandoii W4-4-4 isolated from environmental water sample.</title>
        <authorList>
            <person name="Wee S.K."/>
            <person name="Yan B."/>
            <person name="Mustaffa S.B."/>
            <person name="Yap E.P.H."/>
        </authorList>
    </citation>
    <scope>NUCLEOTIDE SEQUENCE [LARGE SCALE GENOMIC DNA]</scope>
    <source>
        <strain evidence="2 3">W4-4-4</strain>
    </source>
</reference>
<dbReference type="Proteomes" id="UP000325788">
    <property type="component" value="Unassembled WGS sequence"/>
</dbReference>
<dbReference type="InterPro" id="IPR025979">
    <property type="entry name" value="ChrR-like_cupin_dom"/>
</dbReference>
<dbReference type="Pfam" id="PF12973">
    <property type="entry name" value="Cupin_7"/>
    <property type="match status" value="1"/>
</dbReference>
<evidence type="ECO:0000313" key="2">
    <source>
        <dbReference type="EMBL" id="KAB1854565.1"/>
    </source>
</evidence>
<dbReference type="AlphaFoldDB" id="A0A5N4WI32"/>
<evidence type="ECO:0000313" key="3">
    <source>
        <dbReference type="Proteomes" id="UP000325788"/>
    </source>
</evidence>
<dbReference type="EMBL" id="VXLD01000006">
    <property type="protein sequence ID" value="KAB1854565.1"/>
    <property type="molecule type" value="Genomic_DNA"/>
</dbReference>
<gene>
    <name evidence="2" type="ORF">F4W09_10745</name>
</gene>
<dbReference type="Gene3D" id="2.60.120.10">
    <property type="entry name" value="Jelly Rolls"/>
    <property type="match status" value="1"/>
</dbReference>
<proteinExistence type="predicted"/>
<dbReference type="SUPFAM" id="SSF51182">
    <property type="entry name" value="RmlC-like cupins"/>
    <property type="match status" value="2"/>
</dbReference>
<accession>A0A5N4WI32</accession>
<evidence type="ECO:0000259" key="1">
    <source>
        <dbReference type="Pfam" id="PF12973"/>
    </source>
</evidence>
<dbReference type="CDD" id="cd20303">
    <property type="entry name" value="cupin_ChrR_1"/>
    <property type="match status" value="1"/>
</dbReference>
<dbReference type="InterPro" id="IPR014710">
    <property type="entry name" value="RmlC-like_jellyroll"/>
</dbReference>
<comment type="caution">
    <text evidence="2">The sequence shown here is derived from an EMBL/GenBank/DDBJ whole genome shotgun (WGS) entry which is preliminary data.</text>
</comment>
<name>A0A5N4WI32_9GAMM</name>
<dbReference type="RefSeq" id="WP_151504796.1">
    <property type="nucleotide sequence ID" value="NZ_VXLD01000006.1"/>
</dbReference>